<gene>
    <name evidence="2" type="ORF">EPA93_10890</name>
</gene>
<evidence type="ECO:0000313" key="3">
    <source>
        <dbReference type="Proteomes" id="UP000290365"/>
    </source>
</evidence>
<dbReference type="Proteomes" id="UP000290365">
    <property type="component" value="Chromosome"/>
</dbReference>
<evidence type="ECO:0000256" key="1">
    <source>
        <dbReference type="SAM" id="SignalP"/>
    </source>
</evidence>
<proteinExistence type="predicted"/>
<keyword evidence="3" id="KW-1185">Reference proteome</keyword>
<evidence type="ECO:0008006" key="4">
    <source>
        <dbReference type="Google" id="ProtNLM"/>
    </source>
</evidence>
<keyword evidence="1" id="KW-0732">Signal</keyword>
<name>A0A4P6JMI5_KTERU</name>
<reference evidence="2 3" key="1">
    <citation type="submission" date="2019-01" db="EMBL/GenBank/DDBJ databases">
        <title>Ktedonosporobacter rubrisoli SCAWS-G2.</title>
        <authorList>
            <person name="Huang Y."/>
            <person name="Yan B."/>
        </authorList>
    </citation>
    <scope>NUCLEOTIDE SEQUENCE [LARGE SCALE GENOMIC DNA]</scope>
    <source>
        <strain evidence="2 3">SCAWS-G2</strain>
    </source>
</reference>
<evidence type="ECO:0000313" key="2">
    <source>
        <dbReference type="EMBL" id="QBD76487.1"/>
    </source>
</evidence>
<dbReference type="AlphaFoldDB" id="A0A4P6JMI5"/>
<feature type="signal peptide" evidence="1">
    <location>
        <begin position="1"/>
        <end position="28"/>
    </location>
</feature>
<sequence>MRVGKHLLLILSMALLVVGCGSTEQAHAQSQAQHNNSLTKLQIKLFGPGETAPLKRVVINDQELIQKLYAQAQALPKPQKDRICTMQLGLSYALSFWNGDKLVEMMVANSSGCGDLMLSSGDWRQPDRQFWQVLRQAYDSAAGVKQPDSLAVVRYTDKTQPPLYARVTSASQVQKFLTALHQLPRQADQCAPVGMPFDDLYFFEGEKMLRVQIFKGACKAVRIMSEEGWRTMDQTVEQLLEQTLATTSFAKAIPDRLEMRIAFTKHGQDNGLTFMDLGHNNEELQRVRKIYDVTYALPLLPLRNGNHESCPASGSLKYYMLIFSQGGAWLTTAIAYENCEPVQLNTVGATGIPLRQATQEFWSLVRPIGVQ</sequence>
<accession>A0A4P6JMI5</accession>
<dbReference type="EMBL" id="CP035758">
    <property type="protein sequence ID" value="QBD76487.1"/>
    <property type="molecule type" value="Genomic_DNA"/>
</dbReference>
<protein>
    <recommendedName>
        <fullName evidence="4">Lipoprotein</fullName>
    </recommendedName>
</protein>
<dbReference type="PROSITE" id="PS51257">
    <property type="entry name" value="PROKAR_LIPOPROTEIN"/>
    <property type="match status" value="1"/>
</dbReference>
<dbReference type="OrthoDB" id="162034at2"/>
<dbReference type="RefSeq" id="WP_129887319.1">
    <property type="nucleotide sequence ID" value="NZ_CP035758.1"/>
</dbReference>
<feature type="chain" id="PRO_5020788886" description="Lipoprotein" evidence="1">
    <location>
        <begin position="29"/>
        <end position="371"/>
    </location>
</feature>
<dbReference type="KEGG" id="kbs:EPA93_10890"/>
<organism evidence="2 3">
    <name type="scientific">Ktedonosporobacter rubrisoli</name>
    <dbReference type="NCBI Taxonomy" id="2509675"/>
    <lineage>
        <taxon>Bacteria</taxon>
        <taxon>Bacillati</taxon>
        <taxon>Chloroflexota</taxon>
        <taxon>Ktedonobacteria</taxon>
        <taxon>Ktedonobacterales</taxon>
        <taxon>Ktedonosporobacteraceae</taxon>
        <taxon>Ktedonosporobacter</taxon>
    </lineage>
</organism>